<dbReference type="FunCoup" id="V5FY28">
    <property type="interactions" value="2726"/>
</dbReference>
<keyword evidence="4" id="KW-0238">DNA-binding</keyword>
<dbReference type="GO" id="GO:0003677">
    <property type="term" value="F:DNA binding"/>
    <property type="evidence" value="ECO:0007669"/>
    <property type="project" value="UniProtKB-KW"/>
</dbReference>
<keyword evidence="3" id="KW-0805">Transcription regulation</keyword>
<dbReference type="SMART" id="SM00906">
    <property type="entry name" value="Fungal_trans"/>
    <property type="match status" value="1"/>
</dbReference>
<dbReference type="HOGENOM" id="CLU_004083_7_2_1"/>
<evidence type="ECO:0000256" key="4">
    <source>
        <dbReference type="ARBA" id="ARBA00023125"/>
    </source>
</evidence>
<evidence type="ECO:0000256" key="3">
    <source>
        <dbReference type="ARBA" id="ARBA00023015"/>
    </source>
</evidence>
<feature type="region of interest" description="Disordered" evidence="7">
    <location>
        <begin position="1"/>
        <end position="35"/>
    </location>
</feature>
<dbReference type="InterPro" id="IPR007219">
    <property type="entry name" value="XnlR_reg_dom"/>
</dbReference>
<dbReference type="GO" id="GO:0008270">
    <property type="term" value="F:zinc ion binding"/>
    <property type="evidence" value="ECO:0007669"/>
    <property type="project" value="InterPro"/>
</dbReference>
<dbReference type="CDD" id="cd12148">
    <property type="entry name" value="fungal_TF_MHR"/>
    <property type="match status" value="1"/>
</dbReference>
<protein>
    <recommendedName>
        <fullName evidence="8">Zn(2)-C6 fungal-type domain-containing protein</fullName>
    </recommendedName>
</protein>
<dbReference type="SUPFAM" id="SSF57701">
    <property type="entry name" value="Zn2/Cys6 DNA-binding domain"/>
    <property type="match status" value="1"/>
</dbReference>
<dbReference type="PANTHER" id="PTHR31001:SF57">
    <property type="entry name" value="ZN(II)2CYS6 TRANSCRIPTION FACTOR (EUROFUNG)"/>
    <property type="match status" value="1"/>
</dbReference>
<evidence type="ECO:0000256" key="6">
    <source>
        <dbReference type="ARBA" id="ARBA00023242"/>
    </source>
</evidence>
<proteinExistence type="predicted"/>
<dbReference type="SMART" id="SM00066">
    <property type="entry name" value="GAL4"/>
    <property type="match status" value="1"/>
</dbReference>
<dbReference type="InParanoid" id="V5FY28"/>
<dbReference type="Proteomes" id="UP000018001">
    <property type="component" value="Unassembled WGS sequence"/>
</dbReference>
<dbReference type="eggNOG" id="ENOG502SMKE">
    <property type="taxonomic scope" value="Eukaryota"/>
</dbReference>
<evidence type="ECO:0000259" key="8">
    <source>
        <dbReference type="PROSITE" id="PS50048"/>
    </source>
</evidence>
<gene>
    <name evidence="9" type="ORF">PVAR5_2133</name>
</gene>
<evidence type="ECO:0000256" key="5">
    <source>
        <dbReference type="ARBA" id="ARBA00023163"/>
    </source>
</evidence>
<dbReference type="GO" id="GO:0000981">
    <property type="term" value="F:DNA-binding transcription factor activity, RNA polymerase II-specific"/>
    <property type="evidence" value="ECO:0007669"/>
    <property type="project" value="InterPro"/>
</dbReference>
<dbReference type="InterPro" id="IPR050613">
    <property type="entry name" value="Sec_Metabolite_Reg"/>
</dbReference>
<dbReference type="EMBL" id="BAUL01000059">
    <property type="protein sequence ID" value="GAD93522.1"/>
    <property type="molecule type" value="Genomic_DNA"/>
</dbReference>
<feature type="compositionally biased region" description="Polar residues" evidence="7">
    <location>
        <begin position="118"/>
        <end position="127"/>
    </location>
</feature>
<dbReference type="AlphaFoldDB" id="V5FY28"/>
<reference evidence="10" key="1">
    <citation type="journal article" date="2014" name="Genome Announc.">
        <title>Draft genome sequence of the formaldehyde-resistant fungus Byssochlamys spectabilis No. 5 (anamorph Paecilomyces variotii No. 5) (NBRC109023).</title>
        <authorList>
            <person name="Oka T."/>
            <person name="Ekino K."/>
            <person name="Fukuda K."/>
            <person name="Nomura Y."/>
        </authorList>
    </citation>
    <scope>NUCLEOTIDE SEQUENCE [LARGE SCALE GENOMIC DNA]</scope>
    <source>
        <strain evidence="10">No. 5 / NBRC 109023</strain>
    </source>
</reference>
<dbReference type="PANTHER" id="PTHR31001">
    <property type="entry name" value="UNCHARACTERIZED TRANSCRIPTIONAL REGULATORY PROTEIN"/>
    <property type="match status" value="1"/>
</dbReference>
<evidence type="ECO:0000256" key="2">
    <source>
        <dbReference type="ARBA" id="ARBA00022723"/>
    </source>
</evidence>
<comment type="subcellular location">
    <subcellularLocation>
        <location evidence="1">Nucleus</location>
    </subcellularLocation>
</comment>
<dbReference type="GO" id="GO:0006351">
    <property type="term" value="P:DNA-templated transcription"/>
    <property type="evidence" value="ECO:0007669"/>
    <property type="project" value="InterPro"/>
</dbReference>
<evidence type="ECO:0000313" key="9">
    <source>
        <dbReference type="EMBL" id="GAD93522.1"/>
    </source>
</evidence>
<dbReference type="Gene3D" id="4.10.240.10">
    <property type="entry name" value="Zn(2)-C6 fungal-type DNA-binding domain"/>
    <property type="match status" value="1"/>
</dbReference>
<dbReference type="PROSITE" id="PS00463">
    <property type="entry name" value="ZN2_CY6_FUNGAL_1"/>
    <property type="match status" value="1"/>
</dbReference>
<keyword evidence="6" id="KW-0539">Nucleus</keyword>
<name>V5FY28_BYSSN</name>
<dbReference type="PROSITE" id="PS50048">
    <property type="entry name" value="ZN2_CY6_FUNGAL_2"/>
    <property type="match status" value="1"/>
</dbReference>
<dbReference type="OrthoDB" id="424974at2759"/>
<dbReference type="InterPro" id="IPR036864">
    <property type="entry name" value="Zn2-C6_fun-type_DNA-bd_sf"/>
</dbReference>
<feature type="domain" description="Zn(2)-C6 fungal-type" evidence="8">
    <location>
        <begin position="36"/>
        <end position="65"/>
    </location>
</feature>
<dbReference type="Pfam" id="PF00172">
    <property type="entry name" value="Zn_clus"/>
    <property type="match status" value="1"/>
</dbReference>
<evidence type="ECO:0000313" key="10">
    <source>
        <dbReference type="Proteomes" id="UP000018001"/>
    </source>
</evidence>
<accession>V5FY28</accession>
<dbReference type="GO" id="GO:0005634">
    <property type="term" value="C:nucleus"/>
    <property type="evidence" value="ECO:0007669"/>
    <property type="project" value="UniProtKB-SubCell"/>
</dbReference>
<keyword evidence="5" id="KW-0804">Transcription</keyword>
<evidence type="ECO:0000256" key="7">
    <source>
        <dbReference type="SAM" id="MobiDB-lite"/>
    </source>
</evidence>
<evidence type="ECO:0000256" key="1">
    <source>
        <dbReference type="ARBA" id="ARBA00004123"/>
    </source>
</evidence>
<sequence>MANRVQKRPSATSDNNGVAHAFRESSRQSDTLGRRSCRGCHQRKVRCDRGVPCTNCSRCGISCVYPTKDREKGPNLQNVSSRLERLELLLSRLAERIEVTTGPAINAIDHGHGGNGGESQTQIQVQSGAKVNATGSANQHPSSQHSNKSTWELLLNDGKDARYMNNPDTEMTLQDEESIRSVQLTSSETAPSRLHRSADAHSDMVAEVLEYYPDAQLALQLWTVYVKSVDPVLKILHIPTVQTTVVATILDPKSARSSTVALTFAIYFAAVTALCHDSNNQSVDLPCGISVLLKRYKMAMDRLLLVTDLMNQPEMTALQALAIYITCLRVHEIGRSVWVLNGLAIRLAQSIGLHRDGASSQLSPFETEMRLRLWWHLCVLDSRAPEDQGFQPTVDVMNRELRLPLNVNDNQICPDMTRLPEESDGWTEMSFFLIQTESCRLLHPILDTPGQHSADTLLDIAAKRKVIEEHGEYLFAKYSTSSGSSTPIELSRIAMQHVTTAARKMKFVLQLREEISKAKQKGTREDSTPDVLKPSFKLACESLESNYLLLKEGLASRFKWFFNIYTPWYTLAYVLRCLCSSPCGFETERAWVLVEELFPRGMNFHGHSAGIHDEYGNSSIWRCLNVLRYKALSSRQQAQLSVATANVDIHPSSSNEHGTSRLLPDTENRTTTTAHGMSTLSNLDQEFTADFDPSFFSSLDLSMPDIPFLSDWNAVINGCIDDDGHSSLL</sequence>
<dbReference type="InterPro" id="IPR001138">
    <property type="entry name" value="Zn2Cys6_DnaBD"/>
</dbReference>
<keyword evidence="10" id="KW-1185">Reference proteome</keyword>
<dbReference type="Pfam" id="PF04082">
    <property type="entry name" value="Fungal_trans"/>
    <property type="match status" value="1"/>
</dbReference>
<comment type="caution">
    <text evidence="9">The sequence shown here is derived from an EMBL/GenBank/DDBJ whole genome shotgun (WGS) entry which is preliminary data.</text>
</comment>
<feature type="region of interest" description="Disordered" evidence="7">
    <location>
        <begin position="649"/>
        <end position="673"/>
    </location>
</feature>
<feature type="region of interest" description="Disordered" evidence="7">
    <location>
        <begin position="105"/>
        <end position="127"/>
    </location>
</feature>
<dbReference type="CDD" id="cd00067">
    <property type="entry name" value="GAL4"/>
    <property type="match status" value="1"/>
</dbReference>
<keyword evidence="2" id="KW-0479">Metal-binding</keyword>
<organism evidence="9 10">
    <name type="scientific">Byssochlamys spectabilis (strain No. 5 / NBRC 109023)</name>
    <name type="common">Paecilomyces variotii</name>
    <dbReference type="NCBI Taxonomy" id="1356009"/>
    <lineage>
        <taxon>Eukaryota</taxon>
        <taxon>Fungi</taxon>
        <taxon>Dikarya</taxon>
        <taxon>Ascomycota</taxon>
        <taxon>Pezizomycotina</taxon>
        <taxon>Eurotiomycetes</taxon>
        <taxon>Eurotiomycetidae</taxon>
        <taxon>Eurotiales</taxon>
        <taxon>Thermoascaceae</taxon>
        <taxon>Paecilomyces</taxon>
    </lineage>
</organism>